<organism evidence="3 4">
    <name type="scientific">Mumia flava</name>
    <dbReference type="NCBI Taxonomy" id="1348852"/>
    <lineage>
        <taxon>Bacteria</taxon>
        <taxon>Bacillati</taxon>
        <taxon>Actinomycetota</taxon>
        <taxon>Actinomycetes</taxon>
        <taxon>Propionibacteriales</taxon>
        <taxon>Nocardioidaceae</taxon>
        <taxon>Mumia</taxon>
    </lineage>
</organism>
<comment type="caution">
    <text evidence="3">The sequence shown here is derived from an EMBL/GenBank/DDBJ whole genome shotgun (WGS) entry which is preliminary data.</text>
</comment>
<dbReference type="Pfam" id="PF13462">
    <property type="entry name" value="Thioredoxin_4"/>
    <property type="match status" value="1"/>
</dbReference>
<evidence type="ECO:0000313" key="4">
    <source>
        <dbReference type="Proteomes" id="UP000230842"/>
    </source>
</evidence>
<reference evidence="3 4" key="1">
    <citation type="submission" date="2017-11" db="EMBL/GenBank/DDBJ databases">
        <title>Genomic Encyclopedia of Archaeal and Bacterial Type Strains, Phase II (KMG-II): From Individual Species to Whole Genera.</title>
        <authorList>
            <person name="Goeker M."/>
        </authorList>
    </citation>
    <scope>NUCLEOTIDE SEQUENCE [LARGE SCALE GENOMIC DNA]</scope>
    <source>
        <strain evidence="3 4">DSM 27763</strain>
    </source>
</reference>
<dbReference type="EMBL" id="PGEZ01000001">
    <property type="protein sequence ID" value="PJJ57823.1"/>
    <property type="molecule type" value="Genomic_DNA"/>
</dbReference>
<dbReference type="OrthoDB" id="117402at2"/>
<feature type="domain" description="Thioredoxin" evidence="2">
    <location>
        <begin position="1"/>
        <end position="174"/>
    </location>
</feature>
<dbReference type="PANTHER" id="PTHR13887:SF55">
    <property type="entry name" value="SLR0313 PROTEIN"/>
    <property type="match status" value="1"/>
</dbReference>
<dbReference type="PANTHER" id="PTHR13887">
    <property type="entry name" value="GLUTATHIONE S-TRANSFERASE KAPPA"/>
    <property type="match status" value="1"/>
</dbReference>
<protein>
    <submittedName>
        <fullName evidence="3">Thioredoxin-like protein</fullName>
    </submittedName>
</protein>
<dbReference type="AlphaFoldDB" id="A0A0B2B2W5"/>
<sequence length="181" mass="19997">MSDERSDEGFAQRWVYGNPEAALTITEFGDLECPYCGAAAPVLRELVDTSEDQVRLVWRHFPLYTVHPFALTAALAAEAAGRQGAFWPMVEKLFKHQDRLDDASIVEYGRFLELDTSTLVGDAAQQYAEAVRADYADGIALGVHGTPTLFVEDTPYLGKVTLNDLRDELGLSRRGASRARS</sequence>
<dbReference type="Gene3D" id="3.40.30.10">
    <property type="entry name" value="Glutaredoxin"/>
    <property type="match status" value="1"/>
</dbReference>
<dbReference type="InterPro" id="IPR012336">
    <property type="entry name" value="Thioredoxin-like_fold"/>
</dbReference>
<gene>
    <name evidence="3" type="ORF">CLV56_2061</name>
</gene>
<comment type="similarity">
    <text evidence="1">Belongs to the thioredoxin family. DsbA subfamily.</text>
</comment>
<dbReference type="PROSITE" id="PS51352">
    <property type="entry name" value="THIOREDOXIN_2"/>
    <property type="match status" value="1"/>
</dbReference>
<evidence type="ECO:0000256" key="1">
    <source>
        <dbReference type="ARBA" id="ARBA00005791"/>
    </source>
</evidence>
<keyword evidence="4" id="KW-1185">Reference proteome</keyword>
<proteinExistence type="inferred from homology"/>
<dbReference type="InterPro" id="IPR036249">
    <property type="entry name" value="Thioredoxin-like_sf"/>
</dbReference>
<dbReference type="InterPro" id="IPR013766">
    <property type="entry name" value="Thioredoxin_domain"/>
</dbReference>
<evidence type="ECO:0000313" key="3">
    <source>
        <dbReference type="EMBL" id="PJJ57823.1"/>
    </source>
</evidence>
<accession>A0A0B2B2W5</accession>
<name>A0A0B2B2W5_9ACTN</name>
<dbReference type="Proteomes" id="UP000230842">
    <property type="component" value="Unassembled WGS sequence"/>
</dbReference>
<dbReference type="SUPFAM" id="SSF52833">
    <property type="entry name" value="Thioredoxin-like"/>
    <property type="match status" value="1"/>
</dbReference>
<evidence type="ECO:0000259" key="2">
    <source>
        <dbReference type="PROSITE" id="PS51352"/>
    </source>
</evidence>
<dbReference type="RefSeq" id="WP_039363525.1">
    <property type="nucleotide sequence ID" value="NZ_PGEZ01000001.1"/>
</dbReference>